<feature type="compositionally biased region" description="Basic and acidic residues" evidence="1">
    <location>
        <begin position="96"/>
        <end position="130"/>
    </location>
</feature>
<proteinExistence type="predicted"/>
<dbReference type="Proteomes" id="UP001190700">
    <property type="component" value="Unassembled WGS sequence"/>
</dbReference>
<feature type="compositionally biased region" description="Basic and acidic residues" evidence="1">
    <location>
        <begin position="32"/>
        <end position="51"/>
    </location>
</feature>
<organism evidence="2 3">
    <name type="scientific">Cymbomonas tetramitiformis</name>
    <dbReference type="NCBI Taxonomy" id="36881"/>
    <lineage>
        <taxon>Eukaryota</taxon>
        <taxon>Viridiplantae</taxon>
        <taxon>Chlorophyta</taxon>
        <taxon>Pyramimonadophyceae</taxon>
        <taxon>Pyramimonadales</taxon>
        <taxon>Pyramimonadaceae</taxon>
        <taxon>Cymbomonas</taxon>
    </lineage>
</organism>
<evidence type="ECO:0000256" key="1">
    <source>
        <dbReference type="SAM" id="MobiDB-lite"/>
    </source>
</evidence>
<protein>
    <submittedName>
        <fullName evidence="2">Uncharacterized protein</fullName>
    </submittedName>
</protein>
<feature type="non-terminal residue" evidence="2">
    <location>
        <position position="1"/>
    </location>
</feature>
<keyword evidence="3" id="KW-1185">Reference proteome</keyword>
<dbReference type="AlphaFoldDB" id="A0AAE0L5E9"/>
<feature type="region of interest" description="Disordered" evidence="1">
    <location>
        <begin position="1"/>
        <end position="147"/>
    </location>
</feature>
<dbReference type="EMBL" id="LGRX02008814">
    <property type="protein sequence ID" value="KAK3272733.1"/>
    <property type="molecule type" value="Genomic_DNA"/>
</dbReference>
<comment type="caution">
    <text evidence="2">The sequence shown here is derived from an EMBL/GenBank/DDBJ whole genome shotgun (WGS) entry which is preliminary data.</text>
</comment>
<sequence length="178" mass="19994">EFPADSGRTGSLGFEAGLEGVTPDLAGGVSLERSEQLRQKDRDREIRRSLDHNTALEQKRRGSLITVKEEEDDESKEPPPSEGLASVMEAKGTRRRAQEEREANPEKGDGREGSRRAQDRSERGRDREGETETWMLTGRGREQENVPKMPTIRHCTWDCLSGQATKITRFRQICGDAA</sequence>
<reference evidence="2 3" key="1">
    <citation type="journal article" date="2015" name="Genome Biol. Evol.">
        <title>Comparative Genomics of a Bacterivorous Green Alga Reveals Evolutionary Causalities and Consequences of Phago-Mixotrophic Mode of Nutrition.</title>
        <authorList>
            <person name="Burns J.A."/>
            <person name="Paasch A."/>
            <person name="Narechania A."/>
            <person name="Kim E."/>
        </authorList>
    </citation>
    <scope>NUCLEOTIDE SEQUENCE [LARGE SCALE GENOMIC DNA]</scope>
    <source>
        <strain evidence="2 3">PLY_AMNH</strain>
    </source>
</reference>
<evidence type="ECO:0000313" key="3">
    <source>
        <dbReference type="Proteomes" id="UP001190700"/>
    </source>
</evidence>
<gene>
    <name evidence="2" type="ORF">CYMTET_18984</name>
</gene>
<name>A0AAE0L5E9_9CHLO</name>
<accession>A0AAE0L5E9</accession>
<evidence type="ECO:0000313" key="2">
    <source>
        <dbReference type="EMBL" id="KAK3272733.1"/>
    </source>
</evidence>